<dbReference type="RefSeq" id="WP_201846959.1">
    <property type="nucleotide sequence ID" value="NZ_JABBYC010000015.1"/>
</dbReference>
<feature type="compositionally biased region" description="Low complexity" evidence="3">
    <location>
        <begin position="343"/>
        <end position="354"/>
    </location>
</feature>
<evidence type="ECO:0000313" key="5">
    <source>
        <dbReference type="EMBL" id="MBL0886709.1"/>
    </source>
</evidence>
<dbReference type="Gene3D" id="1.10.10.1320">
    <property type="entry name" value="Anti-sigma factor, zinc-finger domain"/>
    <property type="match status" value="1"/>
</dbReference>
<reference evidence="5 6" key="1">
    <citation type="journal article" date="2021" name="Arch. Microbiol.">
        <title>Myceligenerans indicum sp. nov., an actinobacterium isolated from mangrove sediment of Sundarbans, India.</title>
        <authorList>
            <person name="Asha K."/>
            <person name="Bhadury P."/>
        </authorList>
    </citation>
    <scope>NUCLEOTIDE SEQUENCE [LARGE SCALE GENOMIC DNA]</scope>
    <source>
        <strain evidence="5 6">I2</strain>
    </source>
</reference>
<feature type="compositionally biased region" description="Pro residues" evidence="3">
    <location>
        <begin position="376"/>
        <end position="388"/>
    </location>
</feature>
<feature type="domain" description="Putative zinc-finger" evidence="4">
    <location>
        <begin position="175"/>
        <end position="208"/>
    </location>
</feature>
<protein>
    <recommendedName>
        <fullName evidence="4">Putative zinc-finger domain-containing protein</fullName>
    </recommendedName>
</protein>
<dbReference type="Pfam" id="PF13490">
    <property type="entry name" value="zf-HC2"/>
    <property type="match status" value="1"/>
</dbReference>
<keyword evidence="6" id="KW-1185">Reference proteome</keyword>
<proteinExistence type="predicted"/>
<dbReference type="InterPro" id="IPR013324">
    <property type="entry name" value="RNA_pol_sigma_r3/r4-like"/>
</dbReference>
<dbReference type="Gene3D" id="1.10.10.10">
    <property type="entry name" value="Winged helix-like DNA-binding domain superfamily/Winged helix DNA-binding domain"/>
    <property type="match status" value="1"/>
</dbReference>
<evidence type="ECO:0000256" key="1">
    <source>
        <dbReference type="ARBA" id="ARBA00023015"/>
    </source>
</evidence>
<dbReference type="InterPro" id="IPR041916">
    <property type="entry name" value="Anti_sigma_zinc_sf"/>
</dbReference>
<feature type="compositionally biased region" description="Acidic residues" evidence="3">
    <location>
        <begin position="417"/>
        <end position="434"/>
    </location>
</feature>
<evidence type="ECO:0000256" key="2">
    <source>
        <dbReference type="ARBA" id="ARBA00023163"/>
    </source>
</evidence>
<feature type="compositionally biased region" description="Acidic residues" evidence="3">
    <location>
        <begin position="310"/>
        <end position="337"/>
    </location>
</feature>
<dbReference type="SUPFAM" id="SSF88659">
    <property type="entry name" value="Sigma3 and sigma4 domains of RNA polymerase sigma factors"/>
    <property type="match status" value="1"/>
</dbReference>
<keyword evidence="2" id="KW-0804">Transcription</keyword>
<accession>A0ABS1LKG4</accession>
<organism evidence="5 6">
    <name type="scientific">Myceligenerans indicum</name>
    <dbReference type="NCBI Taxonomy" id="2593663"/>
    <lineage>
        <taxon>Bacteria</taxon>
        <taxon>Bacillati</taxon>
        <taxon>Actinomycetota</taxon>
        <taxon>Actinomycetes</taxon>
        <taxon>Micrococcales</taxon>
        <taxon>Promicromonosporaceae</taxon>
        <taxon>Myceligenerans</taxon>
    </lineage>
</organism>
<feature type="region of interest" description="Disordered" evidence="3">
    <location>
        <begin position="299"/>
        <end position="448"/>
    </location>
</feature>
<keyword evidence="1" id="KW-0805">Transcription regulation</keyword>
<feature type="compositionally biased region" description="Low complexity" evidence="3">
    <location>
        <begin position="366"/>
        <end position="375"/>
    </location>
</feature>
<dbReference type="InterPro" id="IPR027383">
    <property type="entry name" value="Znf_put"/>
</dbReference>
<evidence type="ECO:0000256" key="3">
    <source>
        <dbReference type="SAM" id="MobiDB-lite"/>
    </source>
</evidence>
<dbReference type="InterPro" id="IPR036388">
    <property type="entry name" value="WH-like_DNA-bd_sf"/>
</dbReference>
<comment type="caution">
    <text evidence="5">The sequence shown here is derived from an EMBL/GenBank/DDBJ whole genome shotgun (WGS) entry which is preliminary data.</text>
</comment>
<gene>
    <name evidence="5" type="ORF">HGK34_10565</name>
</gene>
<sequence>MTTTDVQIDDWVVHRPNVVRSVAARVPGVDADEAASRALEKMIRIVNNDGEIADPAAYWRRAALNEAYSITREAGRAVPVDDVALSGITPAVTGAELDAEREADVAMLRDALGDLNDDDRKLLFDRHVDDMAVNDIAGDLGVRPHAVTMRLRRAEERLAGAFAAAHARKVNEPECRTTRAAMHDYLKGRLLPRRSKRLEAHLDGCAECTRAFVDVREVSWMLRELGQHLVPIFFGSAAVSSAAAVAGAKTVPGPRRPSGKQTAVAASVLAALALAGGAWAYMATEPDIQAEATPEVTQVAPDEAGNGDGAGDDAADDTTDDADPGSDADDPDTETDEPPATPPEETQPAEEFPPSLDRPAPEKPVEAAPVAEPAPQDDPAPAPEPAPEPGTDGDLDGGSGGDEDDQGDDNGNGGGEDGNDQGDDGEGDAPDEGESGGLGDILGELPLGGLEDILGGLGDVPILGDLINLPLFDGLADALNGTGAVDGLPGD</sequence>
<dbReference type="Proteomes" id="UP000675409">
    <property type="component" value="Unassembled WGS sequence"/>
</dbReference>
<dbReference type="EMBL" id="JABBYC010000015">
    <property type="protein sequence ID" value="MBL0886709.1"/>
    <property type="molecule type" value="Genomic_DNA"/>
</dbReference>
<evidence type="ECO:0000313" key="6">
    <source>
        <dbReference type="Proteomes" id="UP000675409"/>
    </source>
</evidence>
<evidence type="ECO:0000259" key="4">
    <source>
        <dbReference type="Pfam" id="PF13490"/>
    </source>
</evidence>
<name>A0ABS1LKG4_9MICO</name>
<feature type="compositionally biased region" description="Acidic residues" evidence="3">
    <location>
        <begin position="391"/>
        <end position="408"/>
    </location>
</feature>